<dbReference type="InterPro" id="IPR000160">
    <property type="entry name" value="GGDEF_dom"/>
</dbReference>
<dbReference type="SMART" id="SM00304">
    <property type="entry name" value="HAMP"/>
    <property type="match status" value="1"/>
</dbReference>
<dbReference type="PROSITE" id="PS50887">
    <property type="entry name" value="GGDEF"/>
    <property type="match status" value="1"/>
</dbReference>
<keyword evidence="3" id="KW-0812">Transmembrane</keyword>
<dbReference type="InterPro" id="IPR003660">
    <property type="entry name" value="HAMP_dom"/>
</dbReference>
<evidence type="ECO:0000313" key="6">
    <source>
        <dbReference type="EMBL" id="MFD2232754.1"/>
    </source>
</evidence>
<organism evidence="6 7">
    <name type="scientific">Phaeospirillum tilakii</name>
    <dbReference type="NCBI Taxonomy" id="741673"/>
    <lineage>
        <taxon>Bacteria</taxon>
        <taxon>Pseudomonadati</taxon>
        <taxon>Pseudomonadota</taxon>
        <taxon>Alphaproteobacteria</taxon>
        <taxon>Rhodospirillales</taxon>
        <taxon>Rhodospirillaceae</taxon>
        <taxon>Phaeospirillum</taxon>
    </lineage>
</organism>
<protein>
    <recommendedName>
        <fullName evidence="1">diguanylate cyclase</fullName>
        <ecNumber evidence="1">2.7.7.65</ecNumber>
    </recommendedName>
</protein>
<name>A0ABW5C682_9PROT</name>
<dbReference type="Proteomes" id="UP001597296">
    <property type="component" value="Unassembled WGS sequence"/>
</dbReference>
<dbReference type="SUPFAM" id="SSF55073">
    <property type="entry name" value="Nucleotide cyclase"/>
    <property type="match status" value="1"/>
</dbReference>
<dbReference type="InterPro" id="IPR043128">
    <property type="entry name" value="Rev_trsase/Diguanyl_cyclase"/>
</dbReference>
<accession>A0ABW5C682</accession>
<sequence>MSIRSFGSLCLAALTVLIILGAGSLLIERWATYQRASRAFVAEDRIGLAFRAATTLAAERGPVNRALLVATPPPVLVEELRTDAADSDRALAALEAALAGDGDPFAAQLPDLRARIDAARARVGEKLRRRPVEPALETNREVLAVYRAVLEQIDRFLAARIDATIALSPETGVLLDHARDAWSLRLLAGENGVLLARIVALGRPMNPAERDRLNATVGAIDQLWRDLTLFAAGANCPPHTRAGLARARDGYFGQHRPLREQVIAAGLAATPYPVDLETWRRDSFAANASLVGAMEAAIEDSRRIAEADRAHGFRGMALALGAIGGAVALALATMALFVARVIGPLLRLSEVMTRMSGGERGIEIPYRDRPDEMGGISRALAVFQDSLGRLAQLTAQREMWLLDLANSDHLTGCLNRRGFLSAAGAALYRARQQGLPVAMLVLDIDHFKRINDQYGHAAGDAVLREVVRRCRAVLRQGDLFGRLGGEEFVLLLTDAAEAGALRVAEAIRREVAAAPVCLAGERPVGVTISVGLLVCRDGGGGLEELIASADAALFRAKDAGRNRVFTASAPLAG</sequence>
<evidence type="ECO:0000259" key="5">
    <source>
        <dbReference type="PROSITE" id="PS50887"/>
    </source>
</evidence>
<reference evidence="7" key="1">
    <citation type="journal article" date="2019" name="Int. J. Syst. Evol. Microbiol.">
        <title>The Global Catalogue of Microorganisms (GCM) 10K type strain sequencing project: providing services to taxonomists for standard genome sequencing and annotation.</title>
        <authorList>
            <consortium name="The Broad Institute Genomics Platform"/>
            <consortium name="The Broad Institute Genome Sequencing Center for Infectious Disease"/>
            <person name="Wu L."/>
            <person name="Ma J."/>
        </authorList>
    </citation>
    <scope>NUCLEOTIDE SEQUENCE [LARGE SCALE GENOMIC DNA]</scope>
    <source>
        <strain evidence="7">KCTC 15012</strain>
    </source>
</reference>
<dbReference type="InterPro" id="IPR050469">
    <property type="entry name" value="Diguanylate_Cyclase"/>
</dbReference>
<dbReference type="Pfam" id="PF00990">
    <property type="entry name" value="GGDEF"/>
    <property type="match status" value="1"/>
</dbReference>
<dbReference type="SMART" id="SM00267">
    <property type="entry name" value="GGDEF"/>
    <property type="match status" value="1"/>
</dbReference>
<comment type="caution">
    <text evidence="6">The sequence shown here is derived from an EMBL/GenBank/DDBJ whole genome shotgun (WGS) entry which is preliminary data.</text>
</comment>
<dbReference type="Pfam" id="PF00672">
    <property type="entry name" value="HAMP"/>
    <property type="match status" value="1"/>
</dbReference>
<dbReference type="CDD" id="cd01949">
    <property type="entry name" value="GGDEF"/>
    <property type="match status" value="1"/>
</dbReference>
<dbReference type="EMBL" id="JBHUIY010000003">
    <property type="protein sequence ID" value="MFD2232754.1"/>
    <property type="molecule type" value="Genomic_DNA"/>
</dbReference>
<keyword evidence="6" id="KW-0548">Nucleotidyltransferase</keyword>
<dbReference type="PANTHER" id="PTHR45138">
    <property type="entry name" value="REGULATORY COMPONENTS OF SENSORY TRANSDUCTION SYSTEM"/>
    <property type="match status" value="1"/>
</dbReference>
<gene>
    <name evidence="6" type="ORF">ACFSNB_02930</name>
</gene>
<dbReference type="Gene3D" id="3.30.70.270">
    <property type="match status" value="1"/>
</dbReference>
<evidence type="ECO:0000259" key="4">
    <source>
        <dbReference type="PROSITE" id="PS50885"/>
    </source>
</evidence>
<dbReference type="PROSITE" id="PS50885">
    <property type="entry name" value="HAMP"/>
    <property type="match status" value="1"/>
</dbReference>
<feature type="domain" description="GGDEF" evidence="5">
    <location>
        <begin position="435"/>
        <end position="569"/>
    </location>
</feature>
<feature type="transmembrane region" description="Helical" evidence="3">
    <location>
        <begin position="317"/>
        <end position="339"/>
    </location>
</feature>
<feature type="transmembrane region" description="Helical" evidence="3">
    <location>
        <begin position="6"/>
        <end position="27"/>
    </location>
</feature>
<dbReference type="InterPro" id="IPR029787">
    <property type="entry name" value="Nucleotide_cyclase"/>
</dbReference>
<evidence type="ECO:0000313" key="7">
    <source>
        <dbReference type="Proteomes" id="UP001597296"/>
    </source>
</evidence>
<feature type="domain" description="HAMP" evidence="4">
    <location>
        <begin position="339"/>
        <end position="392"/>
    </location>
</feature>
<keyword evidence="3" id="KW-1133">Transmembrane helix</keyword>
<keyword evidence="7" id="KW-1185">Reference proteome</keyword>
<dbReference type="SUPFAM" id="SSF158472">
    <property type="entry name" value="HAMP domain-like"/>
    <property type="match status" value="1"/>
</dbReference>
<keyword evidence="6" id="KW-0808">Transferase</keyword>
<dbReference type="GO" id="GO:0052621">
    <property type="term" value="F:diguanylate cyclase activity"/>
    <property type="evidence" value="ECO:0007669"/>
    <property type="project" value="UniProtKB-EC"/>
</dbReference>
<dbReference type="NCBIfam" id="TIGR00254">
    <property type="entry name" value="GGDEF"/>
    <property type="match status" value="1"/>
</dbReference>
<dbReference type="EC" id="2.7.7.65" evidence="1"/>
<dbReference type="RefSeq" id="WP_377314348.1">
    <property type="nucleotide sequence ID" value="NZ_JBHUIY010000003.1"/>
</dbReference>
<keyword evidence="3" id="KW-0472">Membrane</keyword>
<proteinExistence type="predicted"/>
<dbReference type="PANTHER" id="PTHR45138:SF9">
    <property type="entry name" value="DIGUANYLATE CYCLASE DGCM-RELATED"/>
    <property type="match status" value="1"/>
</dbReference>
<dbReference type="Gene3D" id="6.10.340.10">
    <property type="match status" value="1"/>
</dbReference>
<comment type="catalytic activity">
    <reaction evidence="2">
        <text>2 GTP = 3',3'-c-di-GMP + 2 diphosphate</text>
        <dbReference type="Rhea" id="RHEA:24898"/>
        <dbReference type="ChEBI" id="CHEBI:33019"/>
        <dbReference type="ChEBI" id="CHEBI:37565"/>
        <dbReference type="ChEBI" id="CHEBI:58805"/>
        <dbReference type="EC" id="2.7.7.65"/>
    </reaction>
</comment>
<evidence type="ECO:0000256" key="2">
    <source>
        <dbReference type="ARBA" id="ARBA00034247"/>
    </source>
</evidence>
<evidence type="ECO:0000256" key="1">
    <source>
        <dbReference type="ARBA" id="ARBA00012528"/>
    </source>
</evidence>
<evidence type="ECO:0000256" key="3">
    <source>
        <dbReference type="SAM" id="Phobius"/>
    </source>
</evidence>